<evidence type="ECO:0000313" key="1">
    <source>
        <dbReference type="EMBL" id="KAJ3480202.1"/>
    </source>
</evidence>
<keyword evidence="2" id="KW-1185">Reference proteome</keyword>
<proteinExistence type="predicted"/>
<sequence>MQLPRRQADSTHAQVNKLFYYLSQTPAVWKRLLKGINYPLPPVPPTSRYSLGGLSSCEAERLVIRTLSLNHAWEAEVPDCYHEWRFHAQHRVKSMVLLPGSQYLVASVSDYREKNHSIVIWMLDHTYAYSVPLAKNPVSSKAYNLQARYMTVGGRRGITISFVCRGFKHASDARKGFNLSQISGDYDVDPPCPLVYECTVLHAALDSLESVGDPRLIPGSQAFIDHARSQPPPFRRIAIIKSTRCLGPATMDEILGSPYLAIVRYPNTIMFKNLDGGAISTLTPTTIPLRPDLSQCDYSIMTMRLLPVQNQILVVRKIHDSSPGRVHSPKDVYTIEFFDVPLNLSGKPLDATPACVGRVLHTDEILHEVYITDHYIPASTDESLNKQVFGSDTRPPRPISIIARGIDKYDTAGVLRFTIYPEKVETLSPSTSPTATSAASSLDSEFPWLFPYKQETQYKYTFKSNNETRFILAPVDCVYHILPGSYRSIFYSISDDDHSDTPTMLTIAGYWDDECLKPPSAEQLADGKWFDKSRHKLRKFAFDGNKDVGVSVMAWDETIGRLCMMGAGSHIVYVLDFAKTPREGEVFPLVSFAAVLNGH</sequence>
<reference evidence="1" key="1">
    <citation type="submission" date="2022-07" db="EMBL/GenBank/DDBJ databases">
        <title>Genome Sequence of Physisporinus lineatus.</title>
        <authorList>
            <person name="Buettner E."/>
        </authorList>
    </citation>
    <scope>NUCLEOTIDE SEQUENCE</scope>
    <source>
        <strain evidence="1">VT162</strain>
    </source>
</reference>
<protein>
    <submittedName>
        <fullName evidence="1">Uncharacterized protein</fullName>
    </submittedName>
</protein>
<comment type="caution">
    <text evidence="1">The sequence shown here is derived from an EMBL/GenBank/DDBJ whole genome shotgun (WGS) entry which is preliminary data.</text>
</comment>
<dbReference type="Proteomes" id="UP001212997">
    <property type="component" value="Unassembled WGS sequence"/>
</dbReference>
<organism evidence="1 2">
    <name type="scientific">Meripilus lineatus</name>
    <dbReference type="NCBI Taxonomy" id="2056292"/>
    <lineage>
        <taxon>Eukaryota</taxon>
        <taxon>Fungi</taxon>
        <taxon>Dikarya</taxon>
        <taxon>Basidiomycota</taxon>
        <taxon>Agaricomycotina</taxon>
        <taxon>Agaricomycetes</taxon>
        <taxon>Polyporales</taxon>
        <taxon>Meripilaceae</taxon>
        <taxon>Meripilus</taxon>
    </lineage>
</organism>
<name>A0AAD5V1U4_9APHY</name>
<accession>A0AAD5V1U4</accession>
<gene>
    <name evidence="1" type="ORF">NLI96_g8518</name>
</gene>
<dbReference type="AlphaFoldDB" id="A0AAD5V1U4"/>
<evidence type="ECO:0000313" key="2">
    <source>
        <dbReference type="Proteomes" id="UP001212997"/>
    </source>
</evidence>
<dbReference type="EMBL" id="JANAWD010000389">
    <property type="protein sequence ID" value="KAJ3480202.1"/>
    <property type="molecule type" value="Genomic_DNA"/>
</dbReference>